<dbReference type="AlphaFoldDB" id="A0A645DBT4"/>
<gene>
    <name evidence="2" type="ORF">SDC9_133873</name>
</gene>
<dbReference type="InterPro" id="IPR002109">
    <property type="entry name" value="Glutaredoxin"/>
</dbReference>
<dbReference type="Gene3D" id="3.40.30.10">
    <property type="entry name" value="Glutaredoxin"/>
    <property type="match status" value="1"/>
</dbReference>
<dbReference type="GO" id="GO:0016491">
    <property type="term" value="F:oxidoreductase activity"/>
    <property type="evidence" value="ECO:0007669"/>
    <property type="project" value="UniProtKB-KW"/>
</dbReference>
<accession>A0A645DBT4</accession>
<proteinExistence type="predicted"/>
<dbReference type="SUPFAM" id="SSF52833">
    <property type="entry name" value="Thioredoxin-like"/>
    <property type="match status" value="1"/>
</dbReference>
<feature type="domain" description="Glutaredoxin" evidence="1">
    <location>
        <begin position="6"/>
        <end position="61"/>
    </location>
</feature>
<dbReference type="PROSITE" id="PS51354">
    <property type="entry name" value="GLUTAREDOXIN_2"/>
    <property type="match status" value="1"/>
</dbReference>
<name>A0A645DBT4_9ZZZZ</name>
<reference evidence="2" key="1">
    <citation type="submission" date="2019-08" db="EMBL/GenBank/DDBJ databases">
        <authorList>
            <person name="Kucharzyk K."/>
            <person name="Murdoch R.W."/>
            <person name="Higgins S."/>
            <person name="Loffler F."/>
        </authorList>
    </citation>
    <scope>NUCLEOTIDE SEQUENCE</scope>
</reference>
<comment type="caution">
    <text evidence="2">The sequence shown here is derived from an EMBL/GenBank/DDBJ whole genome shotgun (WGS) entry which is preliminary data.</text>
</comment>
<dbReference type="EC" id="1.-.-.-" evidence="2"/>
<evidence type="ECO:0000259" key="1">
    <source>
        <dbReference type="Pfam" id="PF00462"/>
    </source>
</evidence>
<dbReference type="EMBL" id="VSSQ01034741">
    <property type="protein sequence ID" value="MPM86781.1"/>
    <property type="molecule type" value="Genomic_DNA"/>
</dbReference>
<evidence type="ECO:0000313" key="2">
    <source>
        <dbReference type="EMBL" id="MPM86781.1"/>
    </source>
</evidence>
<keyword evidence="2" id="KW-0560">Oxidoreductase</keyword>
<sequence>MAETKIKLYGTTWCGDTRRARQFFEMNNIEYEWIDIDQDEVAAEYVKSVANGYRSVPTILFPDGTILVEPSTYDLKEKTKVA</sequence>
<protein>
    <submittedName>
        <fullName evidence="2">Putative glutaredoxin.1</fullName>
        <ecNumber evidence="2">1.-.-.-</ecNumber>
    </submittedName>
</protein>
<dbReference type="CDD" id="cd02976">
    <property type="entry name" value="NrdH"/>
    <property type="match status" value="1"/>
</dbReference>
<dbReference type="Pfam" id="PF00462">
    <property type="entry name" value="Glutaredoxin"/>
    <property type="match status" value="1"/>
</dbReference>
<dbReference type="InterPro" id="IPR036249">
    <property type="entry name" value="Thioredoxin-like_sf"/>
</dbReference>
<organism evidence="2">
    <name type="scientific">bioreactor metagenome</name>
    <dbReference type="NCBI Taxonomy" id="1076179"/>
    <lineage>
        <taxon>unclassified sequences</taxon>
        <taxon>metagenomes</taxon>
        <taxon>ecological metagenomes</taxon>
    </lineage>
</organism>